<evidence type="ECO:0000256" key="2">
    <source>
        <dbReference type="ARBA" id="ARBA00010333"/>
    </source>
</evidence>
<evidence type="ECO:0000256" key="5">
    <source>
        <dbReference type="SAM" id="SignalP"/>
    </source>
</evidence>
<organism evidence="7 8">
    <name type="scientific">Halomonas nitroreducens</name>
    <dbReference type="NCBI Taxonomy" id="447425"/>
    <lineage>
        <taxon>Bacteria</taxon>
        <taxon>Pseudomonadati</taxon>
        <taxon>Pseudomonadota</taxon>
        <taxon>Gammaproteobacteria</taxon>
        <taxon>Oceanospirillales</taxon>
        <taxon>Halomonadaceae</taxon>
        <taxon>Halomonas</taxon>
    </lineage>
</organism>
<feature type="domain" description="Solute-binding protein family 3/N-terminal" evidence="6">
    <location>
        <begin position="26"/>
        <end position="256"/>
    </location>
</feature>
<evidence type="ECO:0000313" key="8">
    <source>
        <dbReference type="Proteomes" id="UP000267400"/>
    </source>
</evidence>
<dbReference type="RefSeq" id="WP_126479939.1">
    <property type="nucleotide sequence ID" value="NZ_RXNS01000001.1"/>
</dbReference>
<proteinExistence type="inferred from homology"/>
<evidence type="ECO:0000313" key="7">
    <source>
        <dbReference type="EMBL" id="RTR06987.1"/>
    </source>
</evidence>
<protein>
    <submittedName>
        <fullName evidence="7">Transporter substrate-binding domain-containing protein</fullName>
    </submittedName>
</protein>
<dbReference type="InterPro" id="IPR018313">
    <property type="entry name" value="SBP_3_CS"/>
</dbReference>
<comment type="subcellular location">
    <subcellularLocation>
        <location evidence="1">Cell envelope</location>
    </subcellularLocation>
</comment>
<comment type="similarity">
    <text evidence="2 4">Belongs to the bacterial solute-binding protein 3 family.</text>
</comment>
<gene>
    <name evidence="7" type="ORF">EKG36_00575</name>
</gene>
<dbReference type="PANTHER" id="PTHR35936">
    <property type="entry name" value="MEMBRANE-BOUND LYTIC MUREIN TRANSGLYCOSYLASE F"/>
    <property type="match status" value="1"/>
</dbReference>
<dbReference type="Proteomes" id="UP000267400">
    <property type="component" value="Unassembled WGS sequence"/>
</dbReference>
<sequence>MRHSIRLLAAVLGAGLLASSAQAEEPLRLAADVPYKPFEYTRPDGSLAGFDIELGNAICDYLERECEWVVQSWDGLIPGLRARKYDAIMSAMTISEVRRRQVLFSDSYFRMPSVWVARDGSEIDVADTASLSGKVVGVQIATLQDEYVTDLYGDSVEIRRYASWADVVTDMRAERLDLAFMEYPTAQSFVQIDQATSDFQRLGELVREPDRYFAQGVGVAFRQRDRKLAERFNEALAALKADGTYDALVQKHFDTPDA</sequence>
<dbReference type="PANTHER" id="PTHR35936:SF13">
    <property type="entry name" value="HISTIDINE-BINDING PERIPLASMIC PROTEIN"/>
    <property type="match status" value="1"/>
</dbReference>
<feature type="signal peptide" evidence="5">
    <location>
        <begin position="1"/>
        <end position="23"/>
    </location>
</feature>
<evidence type="ECO:0000256" key="3">
    <source>
        <dbReference type="ARBA" id="ARBA00022729"/>
    </source>
</evidence>
<evidence type="ECO:0000256" key="4">
    <source>
        <dbReference type="RuleBase" id="RU003744"/>
    </source>
</evidence>
<dbReference type="InterPro" id="IPR001638">
    <property type="entry name" value="Solute-binding_3/MltF_N"/>
</dbReference>
<reference evidence="7 8" key="1">
    <citation type="submission" date="2018-12" db="EMBL/GenBank/DDBJ databases">
        <authorList>
            <person name="Yu L."/>
        </authorList>
    </citation>
    <scope>NUCLEOTIDE SEQUENCE [LARGE SCALE GENOMIC DNA]</scope>
    <source>
        <strain evidence="7 8">11S</strain>
    </source>
</reference>
<feature type="chain" id="PRO_5018651528" evidence="5">
    <location>
        <begin position="24"/>
        <end position="258"/>
    </location>
</feature>
<dbReference type="Gene3D" id="3.40.190.10">
    <property type="entry name" value="Periplasmic binding protein-like II"/>
    <property type="match status" value="2"/>
</dbReference>
<dbReference type="Pfam" id="PF00497">
    <property type="entry name" value="SBP_bac_3"/>
    <property type="match status" value="1"/>
</dbReference>
<dbReference type="PROSITE" id="PS01039">
    <property type="entry name" value="SBP_BACTERIAL_3"/>
    <property type="match status" value="1"/>
</dbReference>
<accession>A0A3S0HW10</accession>
<name>A0A3S0HW10_9GAMM</name>
<dbReference type="SUPFAM" id="SSF53850">
    <property type="entry name" value="Periplasmic binding protein-like II"/>
    <property type="match status" value="1"/>
</dbReference>
<keyword evidence="8" id="KW-1185">Reference proteome</keyword>
<dbReference type="GO" id="GO:0030313">
    <property type="term" value="C:cell envelope"/>
    <property type="evidence" value="ECO:0007669"/>
    <property type="project" value="UniProtKB-SubCell"/>
</dbReference>
<dbReference type="SMART" id="SM00062">
    <property type="entry name" value="PBPb"/>
    <property type="match status" value="1"/>
</dbReference>
<dbReference type="AlphaFoldDB" id="A0A3S0HW10"/>
<comment type="caution">
    <text evidence="7">The sequence shown here is derived from an EMBL/GenBank/DDBJ whole genome shotgun (WGS) entry which is preliminary data.</text>
</comment>
<evidence type="ECO:0000256" key="1">
    <source>
        <dbReference type="ARBA" id="ARBA00004196"/>
    </source>
</evidence>
<keyword evidence="3 5" id="KW-0732">Signal</keyword>
<evidence type="ECO:0000259" key="6">
    <source>
        <dbReference type="SMART" id="SM00062"/>
    </source>
</evidence>
<dbReference type="EMBL" id="RXNS01000001">
    <property type="protein sequence ID" value="RTR06987.1"/>
    <property type="molecule type" value="Genomic_DNA"/>
</dbReference>
<dbReference type="OrthoDB" id="9768183at2"/>